<dbReference type="Proteomes" id="UP000321518">
    <property type="component" value="Unassembled WGS sequence"/>
</dbReference>
<proteinExistence type="predicted"/>
<comment type="caution">
    <text evidence="2">The sequence shown here is derived from an EMBL/GenBank/DDBJ whole genome shotgun (WGS) entry which is preliminary data.</text>
</comment>
<evidence type="ECO:0000313" key="2">
    <source>
        <dbReference type="EMBL" id="GEM10614.1"/>
    </source>
</evidence>
<dbReference type="AlphaFoldDB" id="A0A511KM74"/>
<dbReference type="InterPro" id="IPR011009">
    <property type="entry name" value="Kinase-like_dom_sf"/>
</dbReference>
<gene>
    <name evidence="2" type="ORF">Rt10032_c11g4631</name>
</gene>
<dbReference type="PANTHER" id="PTHR47829:SF1">
    <property type="entry name" value="HAD FAMILY PHOSPHATASE"/>
    <property type="match status" value="1"/>
</dbReference>
<name>A0A511KM74_RHOTO</name>
<evidence type="ECO:0000313" key="3">
    <source>
        <dbReference type="Proteomes" id="UP000321518"/>
    </source>
</evidence>
<sequence length="425" mass="46740">MAIPSETEYGPIRTPLDVDKLRAYIEDKVKGFKLDSEVFQFSFGQSNPTYLLSGNNDKRYVVRTRPPGPLISKTAHAIDREYRILDALGKDGSVPVPKVYHLCKDESVIGRQWYLMEYLKGRKFEDVRMPEIKTKEEREALWMSIVRTLAALHALDPQKIGLGDYGSTAAFYPRQIRSLSKVSQAQSQVVDSKTGKPVGPIPRIDFLLDWYGRNLPGTEADKGYDAGTGGRSLEARVIHGDFKVDNMIFHPTEPRVIGVLDWELSTLGHPYSDLANLLQPFYIPSESGGKGYLTGLRGIPPSALPIPPPSALLSSWCSHMSLDFITAMGGDDSTAKIAAMGNVDIDMQEKAMRGKRRWEGCVSFAFFRLAVITQGIAARVAQGNASSAKAAQHAKIFPLVGSLAVQHIELFADGPGMAANSRAKL</sequence>
<evidence type="ECO:0000259" key="1">
    <source>
        <dbReference type="Pfam" id="PF01636"/>
    </source>
</evidence>
<dbReference type="InterPro" id="IPR041726">
    <property type="entry name" value="ACAD10_11_N"/>
</dbReference>
<dbReference type="SUPFAM" id="SSF56112">
    <property type="entry name" value="Protein kinase-like (PK-like)"/>
    <property type="match status" value="1"/>
</dbReference>
<keyword evidence="2" id="KW-0808">Transferase</keyword>
<protein>
    <submittedName>
        <fullName evidence="2">Aminoglycoside phosphotransferase</fullName>
    </submittedName>
</protein>
<dbReference type="InterPro" id="IPR002575">
    <property type="entry name" value="Aminoglycoside_PTrfase"/>
</dbReference>
<dbReference type="Gene3D" id="3.30.200.20">
    <property type="entry name" value="Phosphorylase Kinase, domain 1"/>
    <property type="match status" value="1"/>
</dbReference>
<dbReference type="OrthoDB" id="191037at2759"/>
<dbReference type="Pfam" id="PF01636">
    <property type="entry name" value="APH"/>
    <property type="match status" value="1"/>
</dbReference>
<dbReference type="InterPro" id="IPR052898">
    <property type="entry name" value="ACAD10-like"/>
</dbReference>
<dbReference type="Gene3D" id="3.90.1200.10">
    <property type="match status" value="1"/>
</dbReference>
<dbReference type="CDD" id="cd05154">
    <property type="entry name" value="ACAD10_11_N-like"/>
    <property type="match status" value="1"/>
</dbReference>
<dbReference type="GO" id="GO:0016740">
    <property type="term" value="F:transferase activity"/>
    <property type="evidence" value="ECO:0007669"/>
    <property type="project" value="UniProtKB-KW"/>
</dbReference>
<feature type="domain" description="Aminoglycoside phosphotransferase" evidence="1">
    <location>
        <begin position="40"/>
        <end position="283"/>
    </location>
</feature>
<reference evidence="2 3" key="1">
    <citation type="submission" date="2019-07" db="EMBL/GenBank/DDBJ databases">
        <title>Rhodotorula toruloides NBRC10032 genome sequencing.</title>
        <authorList>
            <person name="Shida Y."/>
            <person name="Takaku H."/>
            <person name="Ogasawara W."/>
            <person name="Mori K."/>
        </authorList>
    </citation>
    <scope>NUCLEOTIDE SEQUENCE [LARGE SCALE GENOMIC DNA]</scope>
    <source>
        <strain evidence="2 3">NBRC10032</strain>
    </source>
</reference>
<dbReference type="EMBL" id="BJWK01000011">
    <property type="protein sequence ID" value="GEM10614.1"/>
    <property type="molecule type" value="Genomic_DNA"/>
</dbReference>
<accession>A0A511KM74</accession>
<organism evidence="2 3">
    <name type="scientific">Rhodotorula toruloides</name>
    <name type="common">Yeast</name>
    <name type="synonym">Rhodosporidium toruloides</name>
    <dbReference type="NCBI Taxonomy" id="5286"/>
    <lineage>
        <taxon>Eukaryota</taxon>
        <taxon>Fungi</taxon>
        <taxon>Dikarya</taxon>
        <taxon>Basidiomycota</taxon>
        <taxon>Pucciniomycotina</taxon>
        <taxon>Microbotryomycetes</taxon>
        <taxon>Sporidiobolales</taxon>
        <taxon>Sporidiobolaceae</taxon>
        <taxon>Rhodotorula</taxon>
    </lineage>
</organism>
<dbReference type="PANTHER" id="PTHR47829">
    <property type="entry name" value="HYDROLASE, PUTATIVE (AFU_ORTHOLOGUE AFUA_1G12880)-RELATED"/>
    <property type="match status" value="1"/>
</dbReference>